<protein>
    <recommendedName>
        <fullName evidence="1">Integrase core domain-containing protein</fullName>
    </recommendedName>
</protein>
<organism evidence="2 3">
    <name type="scientific">Suillus discolor</name>
    <dbReference type="NCBI Taxonomy" id="1912936"/>
    <lineage>
        <taxon>Eukaryota</taxon>
        <taxon>Fungi</taxon>
        <taxon>Dikarya</taxon>
        <taxon>Basidiomycota</taxon>
        <taxon>Agaricomycotina</taxon>
        <taxon>Agaricomycetes</taxon>
        <taxon>Agaricomycetidae</taxon>
        <taxon>Boletales</taxon>
        <taxon>Suillineae</taxon>
        <taxon>Suillaceae</taxon>
        <taxon>Suillus</taxon>
    </lineage>
</organism>
<dbReference type="OrthoDB" id="3353107at2759"/>
<dbReference type="InterPro" id="IPR058913">
    <property type="entry name" value="Integrase_dom_put"/>
</dbReference>
<keyword evidence="3" id="KW-1185">Reference proteome</keyword>
<name>A0A9P7F635_9AGAM</name>
<dbReference type="Pfam" id="PF24764">
    <property type="entry name" value="rva_4"/>
    <property type="match status" value="1"/>
</dbReference>
<dbReference type="RefSeq" id="XP_041292836.1">
    <property type="nucleotide sequence ID" value="XM_041431362.1"/>
</dbReference>
<accession>A0A9P7F635</accession>
<dbReference type="PANTHER" id="PTHR46791:SF5">
    <property type="entry name" value="CLR5 DOMAIN-CONTAINING PROTEIN-RELATED"/>
    <property type="match status" value="1"/>
</dbReference>
<gene>
    <name evidence="2" type="ORF">F5147DRAFT_576953</name>
</gene>
<evidence type="ECO:0000259" key="1">
    <source>
        <dbReference type="Pfam" id="PF24764"/>
    </source>
</evidence>
<proteinExistence type="predicted"/>
<dbReference type="GeneID" id="64693621"/>
<feature type="domain" description="Integrase core" evidence="1">
    <location>
        <begin position="144"/>
        <end position="225"/>
    </location>
</feature>
<dbReference type="EMBL" id="JABBWM010000027">
    <property type="protein sequence ID" value="KAG2108391.1"/>
    <property type="molecule type" value="Genomic_DNA"/>
</dbReference>
<sequence length="303" mass="34249">MIDPEVLAVSYQLQGPTELGEIFGVSARTVRCRALEQKLVQPGEPVYITYVDEDGQAHRVYQSSTGSQSTLSDEELDATVLHILNLFPTFGRRMIDGHLLHLRQHVPRSHVQASYARVNGPPVAAFGVCRISRRVYNVAGYNSLAHHDGQHGESVHIIRIKWLWVDWTSMVGSKWKSFFQDLEVTGGLNPDNTAHIWLLHHLFLPLINHKAIQWANAWNMHKMALPDGQQSCSPADLRWFSILQSGAHGFDAASFQPPEEDLDVDEIDEYGINWEAYEDQHIQAHHTEGNQPDHLGHNPFVAH</sequence>
<evidence type="ECO:0000313" key="3">
    <source>
        <dbReference type="Proteomes" id="UP000823399"/>
    </source>
</evidence>
<comment type="caution">
    <text evidence="2">The sequence shown here is derived from an EMBL/GenBank/DDBJ whole genome shotgun (WGS) entry which is preliminary data.</text>
</comment>
<evidence type="ECO:0000313" key="2">
    <source>
        <dbReference type="EMBL" id="KAG2108391.1"/>
    </source>
</evidence>
<dbReference type="Proteomes" id="UP000823399">
    <property type="component" value="Unassembled WGS sequence"/>
</dbReference>
<dbReference type="PANTHER" id="PTHR46791">
    <property type="entry name" value="EXPRESSED PROTEIN"/>
    <property type="match status" value="1"/>
</dbReference>
<reference evidence="2" key="1">
    <citation type="journal article" date="2020" name="New Phytol.">
        <title>Comparative genomics reveals dynamic genome evolution in host specialist ectomycorrhizal fungi.</title>
        <authorList>
            <person name="Lofgren L.A."/>
            <person name="Nguyen N.H."/>
            <person name="Vilgalys R."/>
            <person name="Ruytinx J."/>
            <person name="Liao H.L."/>
            <person name="Branco S."/>
            <person name="Kuo A."/>
            <person name="LaButti K."/>
            <person name="Lipzen A."/>
            <person name="Andreopoulos W."/>
            <person name="Pangilinan J."/>
            <person name="Riley R."/>
            <person name="Hundley H."/>
            <person name="Na H."/>
            <person name="Barry K."/>
            <person name="Grigoriev I.V."/>
            <person name="Stajich J.E."/>
            <person name="Kennedy P.G."/>
        </authorList>
    </citation>
    <scope>NUCLEOTIDE SEQUENCE</scope>
    <source>
        <strain evidence="2">FC423</strain>
    </source>
</reference>
<dbReference type="AlphaFoldDB" id="A0A9P7F635"/>